<feature type="compositionally biased region" description="Basic and acidic residues" evidence="1">
    <location>
        <begin position="149"/>
        <end position="167"/>
    </location>
</feature>
<dbReference type="EMBL" id="CP039351">
    <property type="protein sequence ID" value="QCD99920.1"/>
    <property type="molecule type" value="Genomic_DNA"/>
</dbReference>
<name>A0A4D6MGQ9_VIGUN</name>
<evidence type="ECO:0000256" key="1">
    <source>
        <dbReference type="SAM" id="MobiDB-lite"/>
    </source>
</evidence>
<gene>
    <name evidence="2" type="ORF">DEO72_LG7g1207</name>
</gene>
<accession>A0A4D6MGQ9</accession>
<organism evidence="2 3">
    <name type="scientific">Vigna unguiculata</name>
    <name type="common">Cowpea</name>
    <dbReference type="NCBI Taxonomy" id="3917"/>
    <lineage>
        <taxon>Eukaryota</taxon>
        <taxon>Viridiplantae</taxon>
        <taxon>Streptophyta</taxon>
        <taxon>Embryophyta</taxon>
        <taxon>Tracheophyta</taxon>
        <taxon>Spermatophyta</taxon>
        <taxon>Magnoliopsida</taxon>
        <taxon>eudicotyledons</taxon>
        <taxon>Gunneridae</taxon>
        <taxon>Pentapetalae</taxon>
        <taxon>rosids</taxon>
        <taxon>fabids</taxon>
        <taxon>Fabales</taxon>
        <taxon>Fabaceae</taxon>
        <taxon>Papilionoideae</taxon>
        <taxon>50 kb inversion clade</taxon>
        <taxon>NPAAA clade</taxon>
        <taxon>indigoferoid/millettioid clade</taxon>
        <taxon>Phaseoleae</taxon>
        <taxon>Vigna</taxon>
    </lineage>
</organism>
<protein>
    <submittedName>
        <fullName evidence="2">Uncharacterized protein</fullName>
    </submittedName>
</protein>
<keyword evidence="3" id="KW-1185">Reference proteome</keyword>
<proteinExistence type="predicted"/>
<dbReference type="AlphaFoldDB" id="A0A4D6MGQ9"/>
<evidence type="ECO:0000313" key="3">
    <source>
        <dbReference type="Proteomes" id="UP000501690"/>
    </source>
</evidence>
<dbReference type="Proteomes" id="UP000501690">
    <property type="component" value="Linkage Group LG7"/>
</dbReference>
<reference evidence="2 3" key="1">
    <citation type="submission" date="2019-04" db="EMBL/GenBank/DDBJ databases">
        <title>An improved genome assembly and genetic linkage map for asparagus bean, Vigna unguiculata ssp. sesquipedialis.</title>
        <authorList>
            <person name="Xia Q."/>
            <person name="Zhang R."/>
            <person name="Dong Y."/>
        </authorList>
    </citation>
    <scope>NUCLEOTIDE SEQUENCE [LARGE SCALE GENOMIC DNA]</scope>
    <source>
        <tissue evidence="2">Leaf</tissue>
    </source>
</reference>
<feature type="region of interest" description="Disordered" evidence="1">
    <location>
        <begin position="141"/>
        <end position="167"/>
    </location>
</feature>
<sequence>MEALRCVTILGFEGNVRFAVAARLMVNVNGEVGTWWIGVRTYLKQQSLKAGACKKLRWRPTEADGGAGVIGDGGARKKMVQRLCVRNGRPLCLQVLSRRGRGCGRVEKTKQSQILIAAVEGDVFSTDGSAGVVGVSGDHVPASCGDGHSGGDGRRRGWRLRHGDGRR</sequence>
<evidence type="ECO:0000313" key="2">
    <source>
        <dbReference type="EMBL" id="QCD99920.1"/>
    </source>
</evidence>